<protein>
    <submittedName>
        <fullName evidence="2">Uncharacterized protein</fullName>
    </submittedName>
</protein>
<evidence type="ECO:0000313" key="2">
    <source>
        <dbReference type="EMBL" id="SDT32436.1"/>
    </source>
</evidence>
<gene>
    <name evidence="2" type="ORF">SAMN05216222_3893</name>
</gene>
<evidence type="ECO:0000256" key="1">
    <source>
        <dbReference type="SAM" id="MobiDB-lite"/>
    </source>
</evidence>
<feature type="region of interest" description="Disordered" evidence="1">
    <location>
        <begin position="76"/>
        <end position="141"/>
    </location>
</feature>
<evidence type="ECO:0000313" key="3">
    <source>
        <dbReference type="Proteomes" id="UP000198481"/>
    </source>
</evidence>
<organism evidence="2 3">
    <name type="scientific">Pseudomonas prosekii</name>
    <dbReference type="NCBI Taxonomy" id="1148509"/>
    <lineage>
        <taxon>Bacteria</taxon>
        <taxon>Pseudomonadati</taxon>
        <taxon>Pseudomonadota</taxon>
        <taxon>Gammaproteobacteria</taxon>
        <taxon>Pseudomonadales</taxon>
        <taxon>Pseudomonadaceae</taxon>
        <taxon>Pseudomonas</taxon>
    </lineage>
</organism>
<feature type="compositionally biased region" description="Polar residues" evidence="1">
    <location>
        <begin position="114"/>
        <end position="125"/>
    </location>
</feature>
<sequence>MESARDRYTKEIVEAEDLWMLPHVDRDGYECSGCKKPVYPASYLKTNLKRPHFSLFPKTDHVEGCDVDGERKTVASGRKGSVRNELETSPGLSPSRLILKDERTSVDPTLPKSPAQTGSKSTTRTNSDDGTTRPAGRRPSNTIRPICRAFINFPFDRNMSLDIPGIEDKTYLTAFKKLGAANAGIEQFSRSKVFYAELAWAKAQAIDDSLVIQLSAGEWNSERQLVRKYMLRICWSQWSNYKRTKVQNEMEVVREEGIKEKKSKSKKRAYAFFIGEQDEQDPTYFNVTDHRLICGLVAELSW</sequence>
<accession>A0A1H1ZGV6</accession>
<dbReference type="EMBL" id="LT629762">
    <property type="protein sequence ID" value="SDT32436.1"/>
    <property type="molecule type" value="Genomic_DNA"/>
</dbReference>
<name>A0A1H1ZGV6_9PSED</name>
<reference evidence="2 3" key="1">
    <citation type="submission" date="2016-10" db="EMBL/GenBank/DDBJ databases">
        <authorList>
            <person name="de Groot N.N."/>
        </authorList>
    </citation>
    <scope>NUCLEOTIDE SEQUENCE [LARGE SCALE GENOMIC DNA]</scope>
    <source>
        <strain evidence="2 3">LMG 26867</strain>
    </source>
</reference>
<dbReference type="AlphaFoldDB" id="A0A1H1ZGV6"/>
<dbReference type="Proteomes" id="UP000198481">
    <property type="component" value="Chromosome I"/>
</dbReference>
<proteinExistence type="predicted"/>